<evidence type="ECO:0000256" key="3">
    <source>
        <dbReference type="ARBA" id="ARBA00023163"/>
    </source>
</evidence>
<evidence type="ECO:0000256" key="1">
    <source>
        <dbReference type="ARBA" id="ARBA00023015"/>
    </source>
</evidence>
<dbReference type="Proteomes" id="UP001216907">
    <property type="component" value="Unassembled WGS sequence"/>
</dbReference>
<dbReference type="Gene3D" id="1.10.10.60">
    <property type="entry name" value="Homeodomain-like"/>
    <property type="match status" value="1"/>
</dbReference>
<evidence type="ECO:0000313" key="7">
    <source>
        <dbReference type="Proteomes" id="UP001216907"/>
    </source>
</evidence>
<evidence type="ECO:0000256" key="2">
    <source>
        <dbReference type="ARBA" id="ARBA00023125"/>
    </source>
</evidence>
<dbReference type="InterPro" id="IPR009057">
    <property type="entry name" value="Homeodomain-like_sf"/>
</dbReference>
<keyword evidence="1" id="KW-0805">Transcription regulation</keyword>
<keyword evidence="3" id="KW-0804">Transcription</keyword>
<dbReference type="Pfam" id="PF00440">
    <property type="entry name" value="TetR_N"/>
    <property type="match status" value="1"/>
</dbReference>
<sequence>MRYPADHKAKTRAKILEAAGRVFRRRGYHATGVDAVMGEAGLTPGGFYAHFGSKEDLLADALAQAADSVDARRDRALDGLSGRAWAEAFVAYYLSPSHRLADEDGCPLAALISEVAHAGEPVKRSFEAVVLRLAARLADEDPPADDRAFAILALCVGGLGLARSVRDEALAGRVLDACRTLAGTLLADDPPPGGPAGG</sequence>
<gene>
    <name evidence="6" type="ORF">PZE19_25750</name>
</gene>
<dbReference type="SUPFAM" id="SSF48498">
    <property type="entry name" value="Tetracyclin repressor-like, C-terminal domain"/>
    <property type="match status" value="1"/>
</dbReference>
<organism evidence="6 7">
    <name type="scientific">Paludisphaera mucosa</name>
    <dbReference type="NCBI Taxonomy" id="3030827"/>
    <lineage>
        <taxon>Bacteria</taxon>
        <taxon>Pseudomonadati</taxon>
        <taxon>Planctomycetota</taxon>
        <taxon>Planctomycetia</taxon>
        <taxon>Isosphaerales</taxon>
        <taxon>Isosphaeraceae</taxon>
        <taxon>Paludisphaera</taxon>
    </lineage>
</organism>
<dbReference type="PANTHER" id="PTHR47506">
    <property type="entry name" value="TRANSCRIPTIONAL REGULATORY PROTEIN"/>
    <property type="match status" value="1"/>
</dbReference>
<dbReference type="SUPFAM" id="SSF46689">
    <property type="entry name" value="Homeodomain-like"/>
    <property type="match status" value="1"/>
</dbReference>
<dbReference type="PROSITE" id="PS50977">
    <property type="entry name" value="HTH_TETR_2"/>
    <property type="match status" value="1"/>
</dbReference>
<reference evidence="6 7" key="1">
    <citation type="submission" date="2023-03" db="EMBL/GenBank/DDBJ databases">
        <title>Paludisphaera mucosa sp. nov. a novel planctomycete from northern fen.</title>
        <authorList>
            <person name="Ivanova A."/>
        </authorList>
    </citation>
    <scope>NUCLEOTIDE SEQUENCE [LARGE SCALE GENOMIC DNA]</scope>
    <source>
        <strain evidence="6 7">Pla2</strain>
    </source>
</reference>
<evidence type="ECO:0000256" key="4">
    <source>
        <dbReference type="PROSITE-ProRule" id="PRU00335"/>
    </source>
</evidence>
<feature type="domain" description="HTH tetR-type" evidence="5">
    <location>
        <begin position="9"/>
        <end position="69"/>
    </location>
</feature>
<dbReference type="Gene3D" id="1.10.357.10">
    <property type="entry name" value="Tetracycline Repressor, domain 2"/>
    <property type="match status" value="1"/>
</dbReference>
<dbReference type="PRINTS" id="PR00455">
    <property type="entry name" value="HTHTETR"/>
</dbReference>
<comment type="caution">
    <text evidence="6">The sequence shown here is derived from an EMBL/GenBank/DDBJ whole genome shotgun (WGS) entry which is preliminary data.</text>
</comment>
<proteinExistence type="predicted"/>
<feature type="DNA-binding region" description="H-T-H motif" evidence="4">
    <location>
        <begin position="32"/>
        <end position="51"/>
    </location>
</feature>
<keyword evidence="2 4" id="KW-0238">DNA-binding</keyword>
<evidence type="ECO:0000313" key="6">
    <source>
        <dbReference type="EMBL" id="MDG3007183.1"/>
    </source>
</evidence>
<name>A0ABT6FII7_9BACT</name>
<dbReference type="RefSeq" id="WP_277863471.1">
    <property type="nucleotide sequence ID" value="NZ_JARRAG010000002.1"/>
</dbReference>
<evidence type="ECO:0000259" key="5">
    <source>
        <dbReference type="PROSITE" id="PS50977"/>
    </source>
</evidence>
<keyword evidence="7" id="KW-1185">Reference proteome</keyword>
<accession>A0ABT6FII7</accession>
<dbReference type="PANTHER" id="PTHR47506:SF7">
    <property type="entry name" value="TRANSCRIPTIONAL REGULATORY PROTEIN"/>
    <property type="match status" value="1"/>
</dbReference>
<protein>
    <submittedName>
        <fullName evidence="6">TetR/AcrR family transcriptional regulator</fullName>
    </submittedName>
</protein>
<dbReference type="InterPro" id="IPR001647">
    <property type="entry name" value="HTH_TetR"/>
</dbReference>
<dbReference type="InterPro" id="IPR036271">
    <property type="entry name" value="Tet_transcr_reg_TetR-rel_C_sf"/>
</dbReference>
<dbReference type="EMBL" id="JARRAG010000002">
    <property type="protein sequence ID" value="MDG3007183.1"/>
    <property type="molecule type" value="Genomic_DNA"/>
</dbReference>